<evidence type="ECO:0000313" key="3">
    <source>
        <dbReference type="Proteomes" id="UP001151760"/>
    </source>
</evidence>
<proteinExistence type="predicted"/>
<feature type="region of interest" description="Disordered" evidence="1">
    <location>
        <begin position="296"/>
        <end position="331"/>
    </location>
</feature>
<keyword evidence="3" id="KW-1185">Reference proteome</keyword>
<organism evidence="2 3">
    <name type="scientific">Tanacetum coccineum</name>
    <dbReference type="NCBI Taxonomy" id="301880"/>
    <lineage>
        <taxon>Eukaryota</taxon>
        <taxon>Viridiplantae</taxon>
        <taxon>Streptophyta</taxon>
        <taxon>Embryophyta</taxon>
        <taxon>Tracheophyta</taxon>
        <taxon>Spermatophyta</taxon>
        <taxon>Magnoliopsida</taxon>
        <taxon>eudicotyledons</taxon>
        <taxon>Gunneridae</taxon>
        <taxon>Pentapetalae</taxon>
        <taxon>asterids</taxon>
        <taxon>campanulids</taxon>
        <taxon>Asterales</taxon>
        <taxon>Asteraceae</taxon>
        <taxon>Asteroideae</taxon>
        <taxon>Anthemideae</taxon>
        <taxon>Anthemidinae</taxon>
        <taxon>Tanacetum</taxon>
    </lineage>
</organism>
<reference evidence="2" key="1">
    <citation type="journal article" date="2022" name="Int. J. Mol. Sci.">
        <title>Draft Genome of Tanacetum Coccineum: Genomic Comparison of Closely Related Tanacetum-Family Plants.</title>
        <authorList>
            <person name="Yamashiro T."/>
            <person name="Shiraishi A."/>
            <person name="Nakayama K."/>
            <person name="Satake H."/>
        </authorList>
    </citation>
    <scope>NUCLEOTIDE SEQUENCE</scope>
</reference>
<evidence type="ECO:0000256" key="1">
    <source>
        <dbReference type="SAM" id="MobiDB-lite"/>
    </source>
</evidence>
<feature type="compositionally biased region" description="Polar residues" evidence="1">
    <location>
        <begin position="304"/>
        <end position="314"/>
    </location>
</feature>
<feature type="compositionally biased region" description="Polar residues" evidence="1">
    <location>
        <begin position="322"/>
        <end position="331"/>
    </location>
</feature>
<protein>
    <submittedName>
        <fullName evidence="2">Uncharacterized protein</fullName>
    </submittedName>
</protein>
<sequence length="496" mass="55009">MLFLTWHEFSKTTKEPVCDSIRPSSCKDSVCDSITPRCMPDHILTPPTDESVITYTQFSGVLGVDTQSHVLPTIQSQFSDINLSFVSQQATASHVIDDVMRQLSFDEIELDGEACFVDVAGSGVDSSGLSHDESFGVDNLDLNLIEPINLNVSTQEPIVAEVSTQEPIVAEVSTEVPIVEEVGTQEFSVEDVVVKDYVSSMEDGEDAEQDDDDDVYEDSLVDEENEIVDPDVDVHLFGISMDLPFDNIGITNLVSDDVLEGEDVDAINVDGFDSDPGNDEERNYKKRRLAELRTEMKGGINASARPSGSSGPTTRSKKRKNTGTNDDSQASPSFLDVHDKIDLCPWVLYVGKDKFTHNWVVKTYKDTYACLQSREIKHCTYKFLYEKIFEPVRVNPNIPVKAVQDQLQRELEVQISMSKAFRADEVYLAFGGNTHDLGSFEEETDETVDLHQHCSRISPQKLETASQITRDAVTNPTTTASQDVATASARIIQPII</sequence>
<dbReference type="PANTHER" id="PTHR31973:SF190">
    <property type="entry name" value="MULE TRANSPOSASE DOMAIN-CONTAINING PROTEIN"/>
    <property type="match status" value="1"/>
</dbReference>
<dbReference type="EMBL" id="BQNB010010408">
    <property type="protein sequence ID" value="GJS76883.1"/>
    <property type="molecule type" value="Genomic_DNA"/>
</dbReference>
<dbReference type="PANTHER" id="PTHR31973">
    <property type="entry name" value="POLYPROTEIN, PUTATIVE-RELATED"/>
    <property type="match status" value="1"/>
</dbReference>
<gene>
    <name evidence="2" type="ORF">Tco_0726764</name>
</gene>
<reference evidence="2" key="2">
    <citation type="submission" date="2022-01" db="EMBL/GenBank/DDBJ databases">
        <authorList>
            <person name="Yamashiro T."/>
            <person name="Shiraishi A."/>
            <person name="Satake H."/>
            <person name="Nakayama K."/>
        </authorList>
    </citation>
    <scope>NUCLEOTIDE SEQUENCE</scope>
</reference>
<name>A0ABQ4YI60_9ASTR</name>
<evidence type="ECO:0000313" key="2">
    <source>
        <dbReference type="EMBL" id="GJS76883.1"/>
    </source>
</evidence>
<comment type="caution">
    <text evidence="2">The sequence shown here is derived from an EMBL/GenBank/DDBJ whole genome shotgun (WGS) entry which is preliminary data.</text>
</comment>
<dbReference type="Proteomes" id="UP001151760">
    <property type="component" value="Unassembled WGS sequence"/>
</dbReference>
<accession>A0ABQ4YI60</accession>